<feature type="signal peptide" evidence="1">
    <location>
        <begin position="1"/>
        <end position="25"/>
    </location>
</feature>
<dbReference type="AlphaFoldDB" id="A0A1G1YVD5"/>
<evidence type="ECO:0000313" key="2">
    <source>
        <dbReference type="EMBL" id="OGY56343.1"/>
    </source>
</evidence>
<feature type="chain" id="PRO_5009581659" description="SAF domain-containing protein" evidence="1">
    <location>
        <begin position="26"/>
        <end position="132"/>
    </location>
</feature>
<reference evidence="2 3" key="1">
    <citation type="journal article" date="2016" name="Nat. Commun.">
        <title>Thousands of microbial genomes shed light on interconnected biogeochemical processes in an aquifer system.</title>
        <authorList>
            <person name="Anantharaman K."/>
            <person name="Brown C.T."/>
            <person name="Hug L.A."/>
            <person name="Sharon I."/>
            <person name="Castelle C.J."/>
            <person name="Probst A.J."/>
            <person name="Thomas B.C."/>
            <person name="Singh A."/>
            <person name="Wilkins M.J."/>
            <person name="Karaoz U."/>
            <person name="Brodie E.L."/>
            <person name="Williams K.H."/>
            <person name="Hubbard S.S."/>
            <person name="Banfield J.F."/>
        </authorList>
    </citation>
    <scope>NUCLEOTIDE SEQUENCE [LARGE SCALE GENOMIC DNA]</scope>
</reference>
<protein>
    <recommendedName>
        <fullName evidence="4">SAF domain-containing protein</fullName>
    </recommendedName>
</protein>
<feature type="non-terminal residue" evidence="2">
    <location>
        <position position="132"/>
    </location>
</feature>
<evidence type="ECO:0000313" key="3">
    <source>
        <dbReference type="Proteomes" id="UP000177062"/>
    </source>
</evidence>
<proteinExistence type="predicted"/>
<accession>A0A1G1YVD5</accession>
<name>A0A1G1YVD5_9BACT</name>
<comment type="caution">
    <text evidence="2">The sequence shown here is derived from an EMBL/GenBank/DDBJ whole genome shotgun (WGS) entry which is preliminary data.</text>
</comment>
<evidence type="ECO:0008006" key="4">
    <source>
        <dbReference type="Google" id="ProtNLM"/>
    </source>
</evidence>
<organism evidence="2 3">
    <name type="scientific">Candidatus Colwellbacteria bacterium RBG_13_48_8</name>
    <dbReference type="NCBI Taxonomy" id="1797685"/>
    <lineage>
        <taxon>Bacteria</taxon>
        <taxon>Candidatus Colwelliibacteriota</taxon>
    </lineage>
</organism>
<sequence length="132" mass="14121">MSRYVISATLLLALGTLSLIFVSDAAPGLETTEVALAGEDNALVNQSPITKPDGGLDAKEVVAVTITAYSSEIQQTDSTPYLTAAGTTVRPGIVAANWLPIGTRVRIPKIFGDKIFVVEDRMHNRHTDRLDV</sequence>
<dbReference type="CDD" id="cd22784">
    <property type="entry name" value="DPBB_MltA_YuiC-like"/>
    <property type="match status" value="1"/>
</dbReference>
<evidence type="ECO:0000256" key="1">
    <source>
        <dbReference type="SAM" id="SignalP"/>
    </source>
</evidence>
<dbReference type="EMBL" id="MHIT01000028">
    <property type="protein sequence ID" value="OGY56343.1"/>
    <property type="molecule type" value="Genomic_DNA"/>
</dbReference>
<gene>
    <name evidence="2" type="ORF">A2Y84_02295</name>
</gene>
<keyword evidence="1" id="KW-0732">Signal</keyword>
<dbReference type="Proteomes" id="UP000177062">
    <property type="component" value="Unassembled WGS sequence"/>
</dbReference>